<keyword evidence="2" id="KW-1185">Reference proteome</keyword>
<gene>
    <name evidence="1" type="ORF">M5G27_27095</name>
</gene>
<reference evidence="1 2" key="1">
    <citation type="submission" date="2022-05" db="EMBL/GenBank/DDBJ databases">
        <title>Novel Pseudomonas spp. Isolated from a Rainbow Trout Aquaculture Facility.</title>
        <authorList>
            <person name="Testerman T."/>
            <person name="Graf J."/>
        </authorList>
    </citation>
    <scope>NUCLEOTIDE SEQUENCE [LARGE SCALE GENOMIC DNA]</scope>
    <source>
        <strain evidence="1 2">ID1042</strain>
    </source>
</reference>
<dbReference type="AlphaFoldDB" id="A0A9X4C6D3"/>
<organism evidence="1 2">
    <name type="scientific">Pseudomonas shahriarae</name>
    <dbReference type="NCBI Taxonomy" id="2745512"/>
    <lineage>
        <taxon>Bacteria</taxon>
        <taxon>Pseudomonadati</taxon>
        <taxon>Pseudomonadota</taxon>
        <taxon>Gammaproteobacteria</taxon>
        <taxon>Pseudomonadales</taxon>
        <taxon>Pseudomonadaceae</taxon>
        <taxon>Pseudomonas</taxon>
    </lineage>
</organism>
<dbReference type="Proteomes" id="UP001148185">
    <property type="component" value="Unassembled WGS sequence"/>
</dbReference>
<evidence type="ECO:0000313" key="1">
    <source>
        <dbReference type="EMBL" id="MDD1011143.1"/>
    </source>
</evidence>
<protein>
    <submittedName>
        <fullName evidence="1">Uncharacterized protein</fullName>
    </submittedName>
</protein>
<proteinExistence type="predicted"/>
<dbReference type="EMBL" id="JAMDHA010000037">
    <property type="protein sequence ID" value="MDD1011143.1"/>
    <property type="molecule type" value="Genomic_DNA"/>
</dbReference>
<comment type="caution">
    <text evidence="1">The sequence shown here is derived from an EMBL/GenBank/DDBJ whole genome shotgun (WGS) entry which is preliminary data.</text>
</comment>
<dbReference type="RefSeq" id="WP_050682297.1">
    <property type="nucleotide sequence ID" value="NZ_JAMDHA010000037.1"/>
</dbReference>
<name>A0A9X4C6D3_9PSED</name>
<accession>A0A9X4C6D3</accession>
<evidence type="ECO:0000313" key="2">
    <source>
        <dbReference type="Proteomes" id="UP001148185"/>
    </source>
</evidence>
<sequence>MNNFPVSHISSNPALVLSHFNEIIERRKAALFPKGGHDGVTEVLLLDRRDRPLYLASQVDVTQQEIEASYCERGITTTAHLREFIQLVHEISAACSTIAASELRSYHLDLLRAMRDEMVQKRA</sequence>